<evidence type="ECO:0000256" key="1">
    <source>
        <dbReference type="ARBA" id="ARBA00022722"/>
    </source>
</evidence>
<keyword evidence="2" id="KW-0378">Hydrolase</keyword>
<protein>
    <submittedName>
        <fullName evidence="4">Uncharacterized protein</fullName>
    </submittedName>
</protein>
<dbReference type="SUPFAM" id="SSF53933">
    <property type="entry name" value="Microbial ribonucleases"/>
    <property type="match status" value="1"/>
</dbReference>
<evidence type="ECO:0000256" key="3">
    <source>
        <dbReference type="SAM" id="SignalP"/>
    </source>
</evidence>
<sequence>MKFFPIFALLSTVWVVSASPASLPEDTSPTNATAVDPDALRIVCNCQGTLLSVSDVRDAFIQGAIGVGEQAIQPGGGYETTITQHLSSDRQTENRRRGYPSVFFNDEGFVFPGCSGRYEEYPVLQGKVFGIDRPAPPGPHRIIFEGFSNSKGVLRFCGCVTHTNAPTRKGFLQCT</sequence>
<proteinExistence type="predicted"/>
<keyword evidence="3" id="KW-0732">Signal</keyword>
<accession>A0A4Q9MBN9</accession>
<evidence type="ECO:0000256" key="2">
    <source>
        <dbReference type="ARBA" id="ARBA00022801"/>
    </source>
</evidence>
<feature type="signal peptide" evidence="3">
    <location>
        <begin position="1"/>
        <end position="18"/>
    </location>
</feature>
<reference evidence="4" key="1">
    <citation type="submission" date="2019-01" db="EMBL/GenBank/DDBJ databases">
        <title>Draft genome sequences of three monokaryotic isolates of the white-rot basidiomycete fungus Dichomitus squalens.</title>
        <authorList>
            <consortium name="DOE Joint Genome Institute"/>
            <person name="Lopez S.C."/>
            <person name="Andreopoulos B."/>
            <person name="Pangilinan J."/>
            <person name="Lipzen A."/>
            <person name="Riley R."/>
            <person name="Ahrendt S."/>
            <person name="Ng V."/>
            <person name="Barry K."/>
            <person name="Daum C."/>
            <person name="Grigoriev I.V."/>
            <person name="Hilden K.S."/>
            <person name="Makela M.R."/>
            <person name="de Vries R.P."/>
        </authorList>
    </citation>
    <scope>NUCLEOTIDE SEQUENCE [LARGE SCALE GENOMIC DNA]</scope>
    <source>
        <strain evidence="4">OM18370.1</strain>
    </source>
</reference>
<dbReference type="Pfam" id="PF00545">
    <property type="entry name" value="Ribonuclease"/>
    <property type="match status" value="1"/>
</dbReference>
<dbReference type="Proteomes" id="UP000292957">
    <property type="component" value="Unassembled WGS sequence"/>
</dbReference>
<organism evidence="4">
    <name type="scientific">Dichomitus squalens</name>
    <dbReference type="NCBI Taxonomy" id="114155"/>
    <lineage>
        <taxon>Eukaryota</taxon>
        <taxon>Fungi</taxon>
        <taxon>Dikarya</taxon>
        <taxon>Basidiomycota</taxon>
        <taxon>Agaricomycotina</taxon>
        <taxon>Agaricomycetes</taxon>
        <taxon>Polyporales</taxon>
        <taxon>Polyporaceae</taxon>
        <taxon>Dichomitus</taxon>
    </lineage>
</organism>
<dbReference type="OrthoDB" id="5425539at2759"/>
<feature type="chain" id="PRO_5020983744" evidence="3">
    <location>
        <begin position="19"/>
        <end position="175"/>
    </location>
</feature>
<dbReference type="GO" id="GO:0004521">
    <property type="term" value="F:RNA endonuclease activity"/>
    <property type="evidence" value="ECO:0007669"/>
    <property type="project" value="InterPro"/>
</dbReference>
<dbReference type="Gene3D" id="3.10.450.30">
    <property type="entry name" value="Microbial ribonucleases"/>
    <property type="match status" value="1"/>
</dbReference>
<dbReference type="AlphaFoldDB" id="A0A4Q9MBN9"/>
<dbReference type="InterPro" id="IPR000026">
    <property type="entry name" value="N1-like"/>
</dbReference>
<keyword evidence="1" id="KW-0540">Nuclease</keyword>
<evidence type="ECO:0000313" key="4">
    <source>
        <dbReference type="EMBL" id="TBU23081.1"/>
    </source>
</evidence>
<dbReference type="GO" id="GO:0016787">
    <property type="term" value="F:hydrolase activity"/>
    <property type="evidence" value="ECO:0007669"/>
    <property type="project" value="UniProtKB-KW"/>
</dbReference>
<name>A0A4Q9MBN9_9APHY</name>
<dbReference type="GO" id="GO:0003723">
    <property type="term" value="F:RNA binding"/>
    <property type="evidence" value="ECO:0007669"/>
    <property type="project" value="InterPro"/>
</dbReference>
<dbReference type="InterPro" id="IPR016191">
    <property type="entry name" value="Ribonuclease/ribotoxin"/>
</dbReference>
<dbReference type="EMBL" id="ML143516">
    <property type="protein sequence ID" value="TBU23081.1"/>
    <property type="molecule type" value="Genomic_DNA"/>
</dbReference>
<gene>
    <name evidence="4" type="ORF">BD311DRAFT_106741</name>
</gene>